<dbReference type="Proteomes" id="UP000719766">
    <property type="component" value="Unassembled WGS sequence"/>
</dbReference>
<evidence type="ECO:0000313" key="2">
    <source>
        <dbReference type="Proteomes" id="UP000719766"/>
    </source>
</evidence>
<dbReference type="RefSeq" id="XP_041154926.1">
    <property type="nucleotide sequence ID" value="XM_041296752.1"/>
</dbReference>
<comment type="caution">
    <text evidence="1">The sequence shown here is derived from an EMBL/GenBank/DDBJ whole genome shotgun (WGS) entry which is preliminary data.</text>
</comment>
<proteinExistence type="predicted"/>
<feature type="non-terminal residue" evidence="1">
    <location>
        <position position="105"/>
    </location>
</feature>
<dbReference type="AlphaFoldDB" id="A0A9P7DCS9"/>
<keyword evidence="2" id="KW-1185">Reference proteome</keyword>
<dbReference type="EMBL" id="JABBWE010000077">
    <property type="protein sequence ID" value="KAG1787595.1"/>
    <property type="molecule type" value="Genomic_DNA"/>
</dbReference>
<protein>
    <submittedName>
        <fullName evidence="1">Uncharacterized protein</fullName>
    </submittedName>
</protein>
<reference evidence="1" key="1">
    <citation type="journal article" date="2020" name="New Phytol.">
        <title>Comparative genomics reveals dynamic genome evolution in host specialist ectomycorrhizal fungi.</title>
        <authorList>
            <person name="Lofgren L.A."/>
            <person name="Nguyen N.H."/>
            <person name="Vilgalys R."/>
            <person name="Ruytinx J."/>
            <person name="Liao H.L."/>
            <person name="Branco S."/>
            <person name="Kuo A."/>
            <person name="LaButti K."/>
            <person name="Lipzen A."/>
            <person name="Andreopoulos W."/>
            <person name="Pangilinan J."/>
            <person name="Riley R."/>
            <person name="Hundley H."/>
            <person name="Na H."/>
            <person name="Barry K."/>
            <person name="Grigoriev I.V."/>
            <person name="Stajich J.E."/>
            <person name="Kennedy P.G."/>
        </authorList>
    </citation>
    <scope>NUCLEOTIDE SEQUENCE</scope>
    <source>
        <strain evidence="1">S12</strain>
    </source>
</reference>
<sequence>AAYALAKGTKYALACTRIIRPTKGMHGRLMKRLFEGVIVPKMLYTADVWCSGLVAKGRGKQRGGKGARGFTLQMSRVQRMATLLITGGLRSSSNDMLDAHTNVLP</sequence>
<evidence type="ECO:0000313" key="1">
    <source>
        <dbReference type="EMBL" id="KAG1787595.1"/>
    </source>
</evidence>
<dbReference type="GeneID" id="64590516"/>
<dbReference type="OrthoDB" id="3261222at2759"/>
<accession>A0A9P7DCS9</accession>
<feature type="non-terminal residue" evidence="1">
    <location>
        <position position="1"/>
    </location>
</feature>
<organism evidence="1 2">
    <name type="scientific">Suillus plorans</name>
    <dbReference type="NCBI Taxonomy" id="116603"/>
    <lineage>
        <taxon>Eukaryota</taxon>
        <taxon>Fungi</taxon>
        <taxon>Dikarya</taxon>
        <taxon>Basidiomycota</taxon>
        <taxon>Agaricomycotina</taxon>
        <taxon>Agaricomycetes</taxon>
        <taxon>Agaricomycetidae</taxon>
        <taxon>Boletales</taxon>
        <taxon>Suillineae</taxon>
        <taxon>Suillaceae</taxon>
        <taxon>Suillus</taxon>
    </lineage>
</organism>
<gene>
    <name evidence="1" type="ORF">HD556DRAFT_1218932</name>
</gene>
<name>A0A9P7DCS9_9AGAM</name>